<evidence type="ECO:0000313" key="2">
    <source>
        <dbReference type="EMBL" id="GBO04864.1"/>
    </source>
</evidence>
<dbReference type="EMBL" id="BGPR01031662">
    <property type="protein sequence ID" value="GBO04864.1"/>
    <property type="molecule type" value="Genomic_DNA"/>
</dbReference>
<proteinExistence type="predicted"/>
<comment type="caution">
    <text evidence="2">The sequence shown here is derived from an EMBL/GenBank/DDBJ whole genome shotgun (WGS) entry which is preliminary data.</text>
</comment>
<feature type="compositionally biased region" description="Basic and acidic residues" evidence="1">
    <location>
        <begin position="43"/>
        <end position="58"/>
    </location>
</feature>
<dbReference type="AlphaFoldDB" id="A0A4Y2TYR5"/>
<sequence length="95" mass="11170">MMEQRKFRKVDHVQQLRAYNKRNTSKYVETASSKEEEEAAVAVDDRPNVPGHKNFDKGSRQYDMCWNRRQPKSRTKVIQILVRIPLIASTQDHAL</sequence>
<gene>
    <name evidence="2" type="ORF">AVEN_5057_1</name>
</gene>
<keyword evidence="3" id="KW-1185">Reference proteome</keyword>
<organism evidence="2 3">
    <name type="scientific">Araneus ventricosus</name>
    <name type="common">Orbweaver spider</name>
    <name type="synonym">Epeira ventricosa</name>
    <dbReference type="NCBI Taxonomy" id="182803"/>
    <lineage>
        <taxon>Eukaryota</taxon>
        <taxon>Metazoa</taxon>
        <taxon>Ecdysozoa</taxon>
        <taxon>Arthropoda</taxon>
        <taxon>Chelicerata</taxon>
        <taxon>Arachnida</taxon>
        <taxon>Araneae</taxon>
        <taxon>Araneomorphae</taxon>
        <taxon>Entelegynae</taxon>
        <taxon>Araneoidea</taxon>
        <taxon>Araneidae</taxon>
        <taxon>Araneus</taxon>
    </lineage>
</organism>
<reference evidence="2 3" key="1">
    <citation type="journal article" date="2019" name="Sci. Rep.">
        <title>Orb-weaving spider Araneus ventricosus genome elucidates the spidroin gene catalogue.</title>
        <authorList>
            <person name="Kono N."/>
            <person name="Nakamura H."/>
            <person name="Ohtoshi R."/>
            <person name="Moran D.A.P."/>
            <person name="Shinohara A."/>
            <person name="Yoshida Y."/>
            <person name="Fujiwara M."/>
            <person name="Mori M."/>
            <person name="Tomita M."/>
            <person name="Arakawa K."/>
        </authorList>
    </citation>
    <scope>NUCLEOTIDE SEQUENCE [LARGE SCALE GENOMIC DNA]</scope>
</reference>
<evidence type="ECO:0000256" key="1">
    <source>
        <dbReference type="SAM" id="MobiDB-lite"/>
    </source>
</evidence>
<evidence type="ECO:0000313" key="3">
    <source>
        <dbReference type="Proteomes" id="UP000499080"/>
    </source>
</evidence>
<feature type="region of interest" description="Disordered" evidence="1">
    <location>
        <begin position="27"/>
        <end position="58"/>
    </location>
</feature>
<dbReference type="Proteomes" id="UP000499080">
    <property type="component" value="Unassembled WGS sequence"/>
</dbReference>
<protein>
    <submittedName>
        <fullName evidence="2">Uncharacterized protein</fullName>
    </submittedName>
</protein>
<accession>A0A4Y2TYR5</accession>
<name>A0A4Y2TYR5_ARAVE</name>